<protein>
    <submittedName>
        <fullName evidence="1">Plasmid mobilization relaxosome protein MobC</fullName>
    </submittedName>
</protein>
<proteinExistence type="predicted"/>
<name>A0ABW0SE33_9RHOB</name>
<dbReference type="Proteomes" id="UP001596056">
    <property type="component" value="Unassembled WGS sequence"/>
</dbReference>
<gene>
    <name evidence="1" type="ORF">ACFPOC_12350</name>
</gene>
<dbReference type="RefSeq" id="WP_209842146.1">
    <property type="nucleotide sequence ID" value="NZ_JAGGJP010000014.1"/>
</dbReference>
<organism evidence="1 2">
    <name type="scientific">Rubellimicrobium aerolatum</name>
    <dbReference type="NCBI Taxonomy" id="490979"/>
    <lineage>
        <taxon>Bacteria</taxon>
        <taxon>Pseudomonadati</taxon>
        <taxon>Pseudomonadota</taxon>
        <taxon>Alphaproteobacteria</taxon>
        <taxon>Rhodobacterales</taxon>
        <taxon>Roseobacteraceae</taxon>
        <taxon>Rubellimicrobium</taxon>
    </lineage>
</organism>
<reference evidence="2" key="1">
    <citation type="journal article" date="2019" name="Int. J. Syst. Evol. Microbiol.">
        <title>The Global Catalogue of Microorganisms (GCM) 10K type strain sequencing project: providing services to taxonomists for standard genome sequencing and annotation.</title>
        <authorList>
            <consortium name="The Broad Institute Genomics Platform"/>
            <consortium name="The Broad Institute Genome Sequencing Center for Infectious Disease"/>
            <person name="Wu L."/>
            <person name="Ma J."/>
        </authorList>
    </citation>
    <scope>NUCLEOTIDE SEQUENCE [LARGE SCALE GENOMIC DNA]</scope>
    <source>
        <strain evidence="2">KACC 11588</strain>
    </source>
</reference>
<sequence>MSARDLAARFAVSRQTIHAVARQVGDASTVLDGTTHVVSARVSDRELRAFEATIGRHGLSRSEAIKRLVRAAGEVFVTEGEEADQLRRLGAAVNRIGGNINQIAKACNEARIKGQALPYTARSHAEVREALTVVFEVADQVRQLAEARRATLNVVVAATLHEERPDETA</sequence>
<keyword evidence="2" id="KW-1185">Reference proteome</keyword>
<evidence type="ECO:0000313" key="1">
    <source>
        <dbReference type="EMBL" id="MFC5567196.1"/>
    </source>
</evidence>
<accession>A0ABW0SE33</accession>
<evidence type="ECO:0000313" key="2">
    <source>
        <dbReference type="Proteomes" id="UP001596056"/>
    </source>
</evidence>
<comment type="caution">
    <text evidence="1">The sequence shown here is derived from an EMBL/GenBank/DDBJ whole genome shotgun (WGS) entry which is preliminary data.</text>
</comment>
<dbReference type="EMBL" id="JBHSNA010000011">
    <property type="protein sequence ID" value="MFC5567196.1"/>
    <property type="molecule type" value="Genomic_DNA"/>
</dbReference>